<dbReference type="Ensembl" id="ENSMMST00000018675.1">
    <property type="protein sequence ID" value="ENSMMSP00000016894.1"/>
    <property type="gene ID" value="ENSMMSG00000012766.1"/>
</dbReference>
<proteinExistence type="predicted"/>
<dbReference type="PANTHER" id="PTHR44874">
    <property type="entry name" value="TETRATRICOPEPTIDE REPEAT PROTEIN 34"/>
    <property type="match status" value="1"/>
</dbReference>
<sequence length="561" mass="60565">HSQEGPRVIPSAAWALSSSADHTPEDAHGVHQLATLLMELDTEDEASCLLAADALYRLGRLDDAHKALLVTLSRRPQAAPVLARLALLQLRRGFSYDANQLVKKVVQSGDTACLQSTLAVFCHEDRQLLWGHCHTRALAILRARPGGAEGGAHTREAIAYLSLAIFASGNQATESLLARARCYGFLGQKKTAMFDFTSVLRTEPGNTQALCGRALLHLALDEQKEAVDDILSALRLSPKTAVPEIRSLKPEAQDLITQSLSSRCRALLSQLPDTGARLSDKDAQNLLAAGKALIEIDARQPLWHMLLADALAAVGSFDEAGAHLQKVLHPTPPSEAARARRGLLRLKKGDVVAAAQDLQCLAEMDAQDLGFLLCLLEASERQSLTQAAVHEADTLLNLGQPRQALGYCSLAVLAGGSSTCHLRRRATCLAELREFSRALGDLDHVLQEGSRESDLQTQVEDFCSRGLLLLGLGDEAGAAGAFAQALHLAPTQAQSSLWKRPGRAPATHILLRQARCCLVEQRYSEAWTVAEAGLLLDPEHSGLKRLKARIRKEASSGCRLH</sequence>
<dbReference type="GeneTree" id="ENSGT00390000003047"/>
<keyword evidence="2" id="KW-1185">Reference proteome</keyword>
<dbReference type="AlphaFoldDB" id="A0A8C6DIE8"/>
<dbReference type="InterPro" id="IPR011990">
    <property type="entry name" value="TPR-like_helical_dom_sf"/>
</dbReference>
<name>A0A8C6DIE8_MOSMO</name>
<dbReference type="Proteomes" id="UP000694544">
    <property type="component" value="Unplaced"/>
</dbReference>
<organism evidence="1 2">
    <name type="scientific">Moschus moschiferus</name>
    <name type="common">Siberian musk deer</name>
    <name type="synonym">Moschus sibiricus</name>
    <dbReference type="NCBI Taxonomy" id="68415"/>
    <lineage>
        <taxon>Eukaryota</taxon>
        <taxon>Metazoa</taxon>
        <taxon>Chordata</taxon>
        <taxon>Craniata</taxon>
        <taxon>Vertebrata</taxon>
        <taxon>Euteleostomi</taxon>
        <taxon>Mammalia</taxon>
        <taxon>Eutheria</taxon>
        <taxon>Laurasiatheria</taxon>
        <taxon>Artiodactyla</taxon>
        <taxon>Ruminantia</taxon>
        <taxon>Pecora</taxon>
        <taxon>Moschidae</taxon>
        <taxon>Moschus</taxon>
    </lineage>
</organism>
<evidence type="ECO:0000313" key="1">
    <source>
        <dbReference type="Ensembl" id="ENSMMSP00000016894.1"/>
    </source>
</evidence>
<evidence type="ECO:0000313" key="2">
    <source>
        <dbReference type="Proteomes" id="UP000694544"/>
    </source>
</evidence>
<dbReference type="SUPFAM" id="SSF48452">
    <property type="entry name" value="TPR-like"/>
    <property type="match status" value="1"/>
</dbReference>
<accession>A0A8C6DIE8</accession>
<dbReference type="InterPro" id="IPR042161">
    <property type="entry name" value="TTC34"/>
</dbReference>
<gene>
    <name evidence="1" type="primary">TTC34</name>
</gene>
<dbReference type="PANTHER" id="PTHR44874:SF1">
    <property type="entry name" value="TETRATRICOPEPTIDE REPEAT PROTEIN 34"/>
    <property type="match status" value="1"/>
</dbReference>
<dbReference type="Gene3D" id="1.25.40.10">
    <property type="entry name" value="Tetratricopeptide repeat domain"/>
    <property type="match status" value="2"/>
</dbReference>
<reference evidence="1" key="1">
    <citation type="submission" date="2025-08" db="UniProtKB">
        <authorList>
            <consortium name="Ensembl"/>
        </authorList>
    </citation>
    <scope>IDENTIFICATION</scope>
</reference>
<protein>
    <submittedName>
        <fullName evidence="1">Tetratricopeptide repeat domain 34</fullName>
    </submittedName>
</protein>
<reference evidence="1" key="2">
    <citation type="submission" date="2025-09" db="UniProtKB">
        <authorList>
            <consortium name="Ensembl"/>
        </authorList>
    </citation>
    <scope>IDENTIFICATION</scope>
</reference>
<dbReference type="InterPro" id="IPR019734">
    <property type="entry name" value="TPR_rpt"/>
</dbReference>
<dbReference type="SMART" id="SM00028">
    <property type="entry name" value="TPR"/>
    <property type="match status" value="6"/>
</dbReference>